<organism evidence="3 4">
    <name type="scientific">Basidiobolus ranarum</name>
    <dbReference type="NCBI Taxonomy" id="34480"/>
    <lineage>
        <taxon>Eukaryota</taxon>
        <taxon>Fungi</taxon>
        <taxon>Fungi incertae sedis</taxon>
        <taxon>Zoopagomycota</taxon>
        <taxon>Entomophthoromycotina</taxon>
        <taxon>Basidiobolomycetes</taxon>
        <taxon>Basidiobolales</taxon>
        <taxon>Basidiobolaceae</taxon>
        <taxon>Basidiobolus</taxon>
    </lineage>
</organism>
<dbReference type="Proteomes" id="UP001479436">
    <property type="component" value="Unassembled WGS sequence"/>
</dbReference>
<feature type="compositionally biased region" description="Polar residues" evidence="2">
    <location>
        <begin position="1"/>
        <end position="11"/>
    </location>
</feature>
<name>A0ABR2WAG9_9FUNG</name>
<protein>
    <submittedName>
        <fullName evidence="3">Uncharacterized protein</fullName>
    </submittedName>
</protein>
<feature type="region of interest" description="Disordered" evidence="2">
    <location>
        <begin position="1"/>
        <end position="59"/>
    </location>
</feature>
<comment type="caution">
    <text evidence="3">The sequence shown here is derived from an EMBL/GenBank/DDBJ whole genome shotgun (WGS) entry which is preliminary data.</text>
</comment>
<evidence type="ECO:0000313" key="4">
    <source>
        <dbReference type="Proteomes" id="UP001479436"/>
    </source>
</evidence>
<dbReference type="PANTHER" id="PTHR14778:SF2">
    <property type="entry name" value="KINETOCHORE-ASSOCIATED PROTEIN DSN1 HOMOLOG"/>
    <property type="match status" value="1"/>
</dbReference>
<dbReference type="InterPro" id="IPR013218">
    <property type="entry name" value="Dsn1/Mis13"/>
</dbReference>
<dbReference type="EMBL" id="JASJQH010006894">
    <property type="protein sequence ID" value="KAK9728601.1"/>
    <property type="molecule type" value="Genomic_DNA"/>
</dbReference>
<dbReference type="Pfam" id="PF08202">
    <property type="entry name" value="MIS13"/>
    <property type="match status" value="1"/>
</dbReference>
<keyword evidence="4" id="KW-1185">Reference proteome</keyword>
<keyword evidence="1" id="KW-0175">Coiled coil</keyword>
<sequence>MPPSTQTNAKPKTTKEKRDLSQIVQENDLGFVFTRAKSSKKPAKKQKVTEIPPKPVVKENKNRRLTRVVDDENFFLNEPEEKPKKITRQQNAYSDAVVQIPIEETPMINKNKEFRNNRRRSSFAKRGKRASSIAGGFISLPHPSVSESDFFKHISPELPDPVRMKQLLVWCGRRAMDKQTSKDQESLELAKVIQEEIMTLLVNNQVSTSWYSRDSAQTANESFTCKENPQNIINKEKKEEYEYSIQRLQEENEEWNRLIRKQNTYHAATVEGCPPQDSSSQTIPVDLERGGSEYMTAEQQLFIEQHMDDSDDTELLQSFGDLEFKIDQLYHGLHQARTLDQVSGEYTSTLFRKLLSAIEKQRHQNVQVEPVFESIDLLRSISGAIRN</sequence>
<reference evidence="3 4" key="1">
    <citation type="submission" date="2023-04" db="EMBL/GenBank/DDBJ databases">
        <title>Genome of Basidiobolus ranarum AG-B5.</title>
        <authorList>
            <person name="Stajich J.E."/>
            <person name="Carter-House D."/>
            <person name="Gryganskyi A."/>
        </authorList>
    </citation>
    <scope>NUCLEOTIDE SEQUENCE [LARGE SCALE GENOMIC DNA]</scope>
    <source>
        <strain evidence="3 4">AG-B5</strain>
    </source>
</reference>
<gene>
    <name evidence="3" type="ORF">K7432_000949</name>
</gene>
<accession>A0ABR2WAG9</accession>
<proteinExistence type="predicted"/>
<feature type="coiled-coil region" evidence="1">
    <location>
        <begin position="234"/>
        <end position="265"/>
    </location>
</feature>
<evidence type="ECO:0000256" key="1">
    <source>
        <dbReference type="SAM" id="Coils"/>
    </source>
</evidence>
<dbReference type="PANTHER" id="PTHR14778">
    <property type="entry name" value="KINETOCHORE-ASSOCIATED PROTEIN DSN1 HOMOLOG"/>
    <property type="match status" value="1"/>
</dbReference>
<evidence type="ECO:0000256" key="2">
    <source>
        <dbReference type="SAM" id="MobiDB-lite"/>
    </source>
</evidence>
<evidence type="ECO:0000313" key="3">
    <source>
        <dbReference type="EMBL" id="KAK9728601.1"/>
    </source>
</evidence>
<feature type="compositionally biased region" description="Basic residues" evidence="2">
    <location>
        <begin position="37"/>
        <end position="46"/>
    </location>
</feature>